<accession>A0A381VBN9</accession>
<sequence length="494" mass="54972">MGLLMSLVKKVHLIISIVIIMASAPVVAKNKILVTGKVSDVDGMVLANAELSLTRQSKLATSNHFGEFDLGKIFTNDTVLVNIPGYQPSSALVASEIYFTLYPESEIREKIYNAREGEIVTITAGKHYLFPKFNSDSTLGLHIRNKRNLTIRGEPGAEIRLRWLSADLLRISGSQNIILENIIFGNHNPDSQPFSTNTIIIEESDNIIIKNCTIDGSGKVGISGIDSRSIHIDNCHVHDNRDFAFSFDKCNGVSIKESLIADNGEIMLNNETNVEMIENTLKVKGYFVPEFVFVEGGSIEILDESIIPPPPTQYLTSGNLYVGRTEVTFNQYDGFCEATGREKPDDSEWGRGDYPVFNITIEDAKAYCSWLSGLVQKNIRLPSSKEWEYAARGGKKGGDDKQFSGSNTIEYVAWCKYNSDKKPHEVGQKKPNELNIYDMSGNVYEFCSDRIDSLLVLKGGSWANGGVGCRLVDHVVSEVEFWDDNIGFRCFQDK</sequence>
<dbReference type="EMBL" id="UINC01008335">
    <property type="protein sequence ID" value="SVA37534.1"/>
    <property type="molecule type" value="Genomic_DNA"/>
</dbReference>
<dbReference type="PANTHER" id="PTHR23150">
    <property type="entry name" value="SULFATASE MODIFYING FACTOR 1, 2"/>
    <property type="match status" value="1"/>
</dbReference>
<dbReference type="InterPro" id="IPR006626">
    <property type="entry name" value="PbH1"/>
</dbReference>
<evidence type="ECO:0000259" key="1">
    <source>
        <dbReference type="Pfam" id="PF03781"/>
    </source>
</evidence>
<dbReference type="InterPro" id="IPR042095">
    <property type="entry name" value="SUMF_sf"/>
</dbReference>
<dbReference type="SUPFAM" id="SSF49464">
    <property type="entry name" value="Carboxypeptidase regulatory domain-like"/>
    <property type="match status" value="1"/>
</dbReference>
<name>A0A381VBN9_9ZZZZ</name>
<dbReference type="AlphaFoldDB" id="A0A381VBN9"/>
<dbReference type="InterPro" id="IPR039448">
    <property type="entry name" value="Beta_helix"/>
</dbReference>
<dbReference type="InterPro" id="IPR005532">
    <property type="entry name" value="SUMF_dom"/>
</dbReference>
<dbReference type="Gene3D" id="2.160.20.10">
    <property type="entry name" value="Single-stranded right-handed beta-helix, Pectin lyase-like"/>
    <property type="match status" value="1"/>
</dbReference>
<dbReference type="Gene3D" id="3.90.1580.10">
    <property type="entry name" value="paralog of FGE (formylglycine-generating enzyme)"/>
    <property type="match status" value="1"/>
</dbReference>
<dbReference type="SUPFAM" id="SSF51126">
    <property type="entry name" value="Pectin lyase-like"/>
    <property type="match status" value="1"/>
</dbReference>
<dbReference type="Pfam" id="PF03781">
    <property type="entry name" value="FGE-sulfatase"/>
    <property type="match status" value="1"/>
</dbReference>
<dbReference type="GO" id="GO:0120147">
    <property type="term" value="F:formylglycine-generating oxidase activity"/>
    <property type="evidence" value="ECO:0007669"/>
    <property type="project" value="TreeGrafter"/>
</dbReference>
<dbReference type="InterPro" id="IPR008969">
    <property type="entry name" value="CarboxyPept-like_regulatory"/>
</dbReference>
<dbReference type="Pfam" id="PF13229">
    <property type="entry name" value="Beta_helix"/>
    <property type="match status" value="1"/>
</dbReference>
<feature type="domain" description="Right handed beta helix" evidence="2">
    <location>
        <begin position="135"/>
        <end position="280"/>
    </location>
</feature>
<evidence type="ECO:0000259" key="2">
    <source>
        <dbReference type="Pfam" id="PF13229"/>
    </source>
</evidence>
<reference evidence="3" key="1">
    <citation type="submission" date="2018-05" db="EMBL/GenBank/DDBJ databases">
        <authorList>
            <person name="Lanie J.A."/>
            <person name="Ng W.-L."/>
            <person name="Kazmierczak K.M."/>
            <person name="Andrzejewski T.M."/>
            <person name="Davidsen T.M."/>
            <person name="Wayne K.J."/>
            <person name="Tettelin H."/>
            <person name="Glass J.I."/>
            <person name="Rusch D."/>
            <person name="Podicherti R."/>
            <person name="Tsui H.-C.T."/>
            <person name="Winkler M.E."/>
        </authorList>
    </citation>
    <scope>NUCLEOTIDE SEQUENCE</scope>
</reference>
<dbReference type="PANTHER" id="PTHR23150:SF19">
    <property type="entry name" value="FORMYLGLYCINE-GENERATING ENZYME"/>
    <property type="match status" value="1"/>
</dbReference>
<dbReference type="InterPro" id="IPR051043">
    <property type="entry name" value="Sulfatase_Mod_Factor_Kinase"/>
</dbReference>
<dbReference type="InterPro" id="IPR012334">
    <property type="entry name" value="Pectin_lyas_fold"/>
</dbReference>
<dbReference type="SUPFAM" id="SSF56436">
    <property type="entry name" value="C-type lectin-like"/>
    <property type="match status" value="1"/>
</dbReference>
<feature type="domain" description="Sulfatase-modifying factor enzyme-like" evidence="1">
    <location>
        <begin position="289"/>
        <end position="490"/>
    </location>
</feature>
<protein>
    <recommendedName>
        <fullName evidence="4">Sulfatase-modifying factor enzyme domain-containing protein</fullName>
    </recommendedName>
</protein>
<dbReference type="InterPro" id="IPR011050">
    <property type="entry name" value="Pectin_lyase_fold/virulence"/>
</dbReference>
<dbReference type="InterPro" id="IPR016187">
    <property type="entry name" value="CTDL_fold"/>
</dbReference>
<proteinExistence type="predicted"/>
<gene>
    <name evidence="3" type="ORF">METZ01_LOCUS90388</name>
</gene>
<evidence type="ECO:0000313" key="3">
    <source>
        <dbReference type="EMBL" id="SVA37534.1"/>
    </source>
</evidence>
<organism evidence="3">
    <name type="scientific">marine metagenome</name>
    <dbReference type="NCBI Taxonomy" id="408172"/>
    <lineage>
        <taxon>unclassified sequences</taxon>
        <taxon>metagenomes</taxon>
        <taxon>ecological metagenomes</taxon>
    </lineage>
</organism>
<dbReference type="SMART" id="SM00710">
    <property type="entry name" value="PbH1"/>
    <property type="match status" value="3"/>
</dbReference>
<evidence type="ECO:0008006" key="4">
    <source>
        <dbReference type="Google" id="ProtNLM"/>
    </source>
</evidence>